<dbReference type="InterPro" id="IPR029063">
    <property type="entry name" value="SAM-dependent_MTases_sf"/>
</dbReference>
<dbReference type="OrthoDB" id="5980806at2759"/>
<dbReference type="EMBL" id="OV696691">
    <property type="protein sequence ID" value="CAH1267936.1"/>
    <property type="molecule type" value="Genomic_DNA"/>
</dbReference>
<dbReference type="InterPro" id="IPR055135">
    <property type="entry name" value="PRMT_dom"/>
</dbReference>
<dbReference type="InterPro" id="IPR011990">
    <property type="entry name" value="TPR-like_helical_dom_sf"/>
</dbReference>
<dbReference type="FunFam" id="2.70.160.11:FF:000023">
    <property type="entry name" value="Protein arginine methyltransferase 9"/>
    <property type="match status" value="1"/>
</dbReference>
<dbReference type="PANTHER" id="PTHR11006">
    <property type="entry name" value="PROTEIN ARGININE N-METHYLTRANSFERASE"/>
    <property type="match status" value="1"/>
</dbReference>
<evidence type="ECO:0000256" key="4">
    <source>
        <dbReference type="PROSITE-ProRule" id="PRU00339"/>
    </source>
</evidence>
<evidence type="ECO:0000313" key="9">
    <source>
        <dbReference type="Proteomes" id="UP000838412"/>
    </source>
</evidence>
<proteinExistence type="predicted"/>
<dbReference type="SUPFAM" id="SSF53335">
    <property type="entry name" value="S-adenosyl-L-methionine-dependent methyltransferases"/>
    <property type="match status" value="2"/>
</dbReference>
<dbReference type="Pfam" id="PF06325">
    <property type="entry name" value="PrmA"/>
    <property type="match status" value="1"/>
</dbReference>
<name>A0A8K0A5N4_BRALA</name>
<keyword evidence="1 5" id="KW-0489">Methyltransferase</keyword>
<dbReference type="PROSITE" id="PS50005">
    <property type="entry name" value="TPR"/>
    <property type="match status" value="1"/>
</dbReference>
<dbReference type="InterPro" id="IPR025799">
    <property type="entry name" value="Arg_MeTrfase"/>
</dbReference>
<keyword evidence="2 5" id="KW-0808">Transferase</keyword>
<dbReference type="Proteomes" id="UP000838412">
    <property type="component" value="Chromosome 6"/>
</dbReference>
<evidence type="ECO:0000256" key="3">
    <source>
        <dbReference type="ARBA" id="ARBA00022691"/>
    </source>
</evidence>
<evidence type="ECO:0000256" key="6">
    <source>
        <dbReference type="SAM" id="MobiDB-lite"/>
    </source>
</evidence>
<evidence type="ECO:0000313" key="8">
    <source>
        <dbReference type="EMBL" id="CAH1267936.1"/>
    </source>
</evidence>
<feature type="region of interest" description="Disordered" evidence="6">
    <location>
        <begin position="1"/>
        <end position="50"/>
    </location>
</feature>
<dbReference type="GO" id="GO:0005634">
    <property type="term" value="C:nucleus"/>
    <property type="evidence" value="ECO:0007669"/>
    <property type="project" value="TreeGrafter"/>
</dbReference>
<dbReference type="GO" id="GO:0042054">
    <property type="term" value="F:histone methyltransferase activity"/>
    <property type="evidence" value="ECO:0007669"/>
    <property type="project" value="TreeGrafter"/>
</dbReference>
<feature type="region of interest" description="Disordered" evidence="6">
    <location>
        <begin position="533"/>
        <end position="567"/>
    </location>
</feature>
<dbReference type="Gene3D" id="1.25.40.10">
    <property type="entry name" value="Tetratricopeptide repeat domain"/>
    <property type="match status" value="1"/>
</dbReference>
<evidence type="ECO:0000259" key="7">
    <source>
        <dbReference type="Pfam" id="PF22528"/>
    </source>
</evidence>
<keyword evidence="3 5" id="KW-0949">S-adenosyl-L-methionine</keyword>
<keyword evidence="9" id="KW-1185">Reference proteome</keyword>
<dbReference type="GO" id="GO:0016274">
    <property type="term" value="F:protein-arginine N-methyltransferase activity"/>
    <property type="evidence" value="ECO:0007669"/>
    <property type="project" value="InterPro"/>
</dbReference>
<feature type="repeat" description="TPR" evidence="4">
    <location>
        <begin position="132"/>
        <end position="165"/>
    </location>
</feature>
<dbReference type="Gene3D" id="3.40.50.150">
    <property type="entry name" value="Vaccinia Virus protein VP39"/>
    <property type="match status" value="2"/>
</dbReference>
<evidence type="ECO:0000256" key="5">
    <source>
        <dbReference type="PROSITE-ProRule" id="PRU01015"/>
    </source>
</evidence>
<reference evidence="8" key="1">
    <citation type="submission" date="2022-01" db="EMBL/GenBank/DDBJ databases">
        <authorList>
            <person name="Braso-Vives M."/>
        </authorList>
    </citation>
    <scope>NUCLEOTIDE SEQUENCE</scope>
</reference>
<dbReference type="AlphaFoldDB" id="A0A8K0A5N4"/>
<protein>
    <submittedName>
        <fullName evidence="8">PRMT9 protein</fullName>
    </submittedName>
</protein>
<sequence>MDLDKNQTTNNLSTDWRMENGADSSSDESDIDGDDEDTGSSSSSDSGDRQTQLHLLQQTMDTAKLSLHHQDYQTAFTHYLMVVSTAPDLKPYVKDDFSLAVKLWVDELESVGRGDEALHSYQQALQVYPECEGVVNNMGAHLFRHGYTDEAASYFIQALQLDPGHRSARENLQSVCNALVERWHFRMLNDKARNTAFYQAIQRAVLGGHETVLDIGTGTGLLSMFAVQCGARTVHACEMSKTMYQLASKVLVANGMQNSVHLHHIKSTDMTVPEHLPERVSLVVTETLDAGLLGEHILATLRHAWEHLLLPPKSTLNHPESVRHGRVIPGGASVHACIVECPDIRRNHTVLQTSCCGVDLSGLDITSQTAIHTATADQISPDAEPYSSEVLNRVRGRFSCLTKPCQVFQMDFNDPQTFSPESLEHLQVFHLPVKHPGVVDAIVMWFDLHLDEETHLSTSPDQDTCWEQAIFPVHRHHLTESDCLTGGLQVAEGDTVVVSATCRGDCIRLWVSEVQHHKDGRQLHCTSIANTQGEQLGEGSKEHKDAEMEASSCSSPMGLHHTSKDTPLSKTSEQAEIVCLPQSDICVLNDSRFNDAFHTALHAYFSRTIESNVVDLTGFCAGDSMETEGAQSSHERTGNSDTSVLDLSQGMSMVGLCAAKLGARNVRYSGQNSCSQKLLEMLAKRNGIPEGVVEFGPSSLEPTGSSGALWDVVATELVESSGVLRQQVLEDLALARAYALKPGGTILPCAASVYGVCIQSDVLIRENRVLGSEPTLGLKVADFMNIFQATTHQDITLSTLPHKPLTEPFHIFNFKLDEETHGDTLPSYLEQSRALVVTASDSGTISAVPFWFEIWVDSNNMLSTRDDSTHWKQAAVVLDKPVPVESGQQIILEASCQNSTISIVVKEQES</sequence>
<dbReference type="PROSITE" id="PS51678">
    <property type="entry name" value="SAM_MT_PRMT"/>
    <property type="match status" value="1"/>
</dbReference>
<dbReference type="Gene3D" id="2.70.160.11">
    <property type="entry name" value="Hnrnp arginine n-methyltransferase1"/>
    <property type="match status" value="2"/>
</dbReference>
<evidence type="ECO:0000256" key="1">
    <source>
        <dbReference type="ARBA" id="ARBA00022603"/>
    </source>
</evidence>
<dbReference type="SUPFAM" id="SSF48452">
    <property type="entry name" value="TPR-like"/>
    <property type="match status" value="1"/>
</dbReference>
<dbReference type="PANTHER" id="PTHR11006:SF60">
    <property type="entry name" value="PROTEIN ARGININE N-METHYLTRANSFERASE 9"/>
    <property type="match status" value="1"/>
</dbReference>
<accession>A0A8K0A5N4</accession>
<keyword evidence="4" id="KW-0802">TPR repeat</keyword>
<gene>
    <name evidence="8" type="primary">PRMT9</name>
    <name evidence="8" type="ORF">BLAG_LOCUS21075</name>
</gene>
<organism evidence="8 9">
    <name type="scientific">Branchiostoma lanceolatum</name>
    <name type="common">Common lancelet</name>
    <name type="synonym">Amphioxus lanceolatum</name>
    <dbReference type="NCBI Taxonomy" id="7740"/>
    <lineage>
        <taxon>Eukaryota</taxon>
        <taxon>Metazoa</taxon>
        <taxon>Chordata</taxon>
        <taxon>Cephalochordata</taxon>
        <taxon>Leptocardii</taxon>
        <taxon>Amphioxiformes</taxon>
        <taxon>Branchiostomatidae</taxon>
        <taxon>Branchiostoma</taxon>
    </lineage>
</organism>
<dbReference type="InterPro" id="IPR019734">
    <property type="entry name" value="TPR_rpt"/>
</dbReference>
<feature type="compositionally biased region" description="Acidic residues" evidence="6">
    <location>
        <begin position="25"/>
        <end position="38"/>
    </location>
</feature>
<feature type="domain" description="Protein arginine N-methyltransferase" evidence="7">
    <location>
        <begin position="391"/>
        <end position="482"/>
    </location>
</feature>
<dbReference type="GO" id="GO:0032259">
    <property type="term" value="P:methylation"/>
    <property type="evidence" value="ECO:0007669"/>
    <property type="project" value="UniProtKB-KW"/>
</dbReference>
<feature type="domain" description="Protein arginine N-methyltransferase" evidence="7">
    <location>
        <begin position="789"/>
        <end position="900"/>
    </location>
</feature>
<evidence type="ECO:0000256" key="2">
    <source>
        <dbReference type="ARBA" id="ARBA00022679"/>
    </source>
</evidence>
<dbReference type="CDD" id="cd02440">
    <property type="entry name" value="AdoMet_MTases"/>
    <property type="match status" value="1"/>
</dbReference>
<feature type="compositionally biased region" description="Polar residues" evidence="6">
    <location>
        <begin position="1"/>
        <end position="14"/>
    </location>
</feature>
<dbReference type="FunFam" id="1.25.40.10:FF:000138">
    <property type="entry name" value="Protein arginine methyltransferase 9"/>
    <property type="match status" value="1"/>
</dbReference>
<dbReference type="Pfam" id="PF22528">
    <property type="entry name" value="PRMT_C"/>
    <property type="match status" value="2"/>
</dbReference>